<feature type="region of interest" description="Disordered" evidence="4">
    <location>
        <begin position="997"/>
        <end position="1036"/>
    </location>
</feature>
<dbReference type="SUPFAM" id="SSF54695">
    <property type="entry name" value="POZ domain"/>
    <property type="match status" value="2"/>
</dbReference>
<feature type="region of interest" description="Disordered" evidence="4">
    <location>
        <begin position="1244"/>
        <end position="1276"/>
    </location>
</feature>
<evidence type="ECO:0000256" key="2">
    <source>
        <dbReference type="PROSITE-ProRule" id="PRU00023"/>
    </source>
</evidence>
<dbReference type="Gene3D" id="1.25.40.20">
    <property type="entry name" value="Ankyrin repeat-containing domain"/>
    <property type="match status" value="1"/>
</dbReference>
<dbReference type="SMART" id="SM00248">
    <property type="entry name" value="ANK"/>
    <property type="match status" value="2"/>
</dbReference>
<evidence type="ECO:0000259" key="5">
    <source>
        <dbReference type="PROSITE" id="PS50097"/>
    </source>
</evidence>
<dbReference type="PROSITE" id="PS50297">
    <property type="entry name" value="ANK_REP_REGION"/>
    <property type="match status" value="2"/>
</dbReference>
<reference evidence="6" key="1">
    <citation type="journal article" date="2021" name="Sci. Adv.">
        <title>The American lobster genome reveals insights on longevity, neural, and immune adaptations.</title>
        <authorList>
            <person name="Polinski J.M."/>
            <person name="Zimin A.V."/>
            <person name="Clark K.F."/>
            <person name="Kohn A.B."/>
            <person name="Sadowski N."/>
            <person name="Timp W."/>
            <person name="Ptitsyn A."/>
            <person name="Khanna P."/>
            <person name="Romanova D.Y."/>
            <person name="Williams P."/>
            <person name="Greenwood S.J."/>
            <person name="Moroz L.L."/>
            <person name="Walt D.R."/>
            <person name="Bodnar A.G."/>
        </authorList>
    </citation>
    <scope>NUCLEOTIDE SEQUENCE</scope>
    <source>
        <strain evidence="6">GMGI-L3</strain>
    </source>
</reference>
<dbReference type="PROSITE" id="PS50012">
    <property type="entry name" value="RCC1_3"/>
    <property type="match status" value="3"/>
</dbReference>
<feature type="domain" description="BTB" evidence="5">
    <location>
        <begin position="783"/>
        <end position="846"/>
    </location>
</feature>
<evidence type="ECO:0000256" key="3">
    <source>
        <dbReference type="PROSITE-ProRule" id="PRU00235"/>
    </source>
</evidence>
<gene>
    <name evidence="6" type="primary">IBTK-L</name>
    <name evidence="6" type="ORF">Hamer_G011434</name>
</gene>
<keyword evidence="7" id="KW-1185">Reference proteome</keyword>
<evidence type="ECO:0000256" key="1">
    <source>
        <dbReference type="ARBA" id="ARBA00022737"/>
    </source>
</evidence>
<organism evidence="6 7">
    <name type="scientific">Homarus americanus</name>
    <name type="common">American lobster</name>
    <dbReference type="NCBI Taxonomy" id="6706"/>
    <lineage>
        <taxon>Eukaryota</taxon>
        <taxon>Metazoa</taxon>
        <taxon>Ecdysozoa</taxon>
        <taxon>Arthropoda</taxon>
        <taxon>Crustacea</taxon>
        <taxon>Multicrustacea</taxon>
        <taxon>Malacostraca</taxon>
        <taxon>Eumalacostraca</taxon>
        <taxon>Eucarida</taxon>
        <taxon>Decapoda</taxon>
        <taxon>Pleocyemata</taxon>
        <taxon>Astacidea</taxon>
        <taxon>Nephropoidea</taxon>
        <taxon>Nephropidae</taxon>
        <taxon>Homarus</taxon>
    </lineage>
</organism>
<dbReference type="InterPro" id="IPR009091">
    <property type="entry name" value="RCC1/BLIP-II"/>
</dbReference>
<feature type="repeat" description="RCC1" evidence="3">
    <location>
        <begin position="143"/>
        <end position="196"/>
    </location>
</feature>
<dbReference type="Gene3D" id="2.130.10.30">
    <property type="entry name" value="Regulator of chromosome condensation 1/beta-lactamase-inhibitor protein II"/>
    <property type="match status" value="1"/>
</dbReference>
<dbReference type="InterPro" id="IPR002110">
    <property type="entry name" value="Ankyrin_rpt"/>
</dbReference>
<keyword evidence="6" id="KW-0418">Kinase</keyword>
<accession>A0A8J5JJE2</accession>
<dbReference type="SMART" id="SM00225">
    <property type="entry name" value="BTB"/>
    <property type="match status" value="2"/>
</dbReference>
<dbReference type="Pfam" id="PF00415">
    <property type="entry name" value="RCC1"/>
    <property type="match status" value="3"/>
</dbReference>
<feature type="repeat" description="ANK" evidence="2">
    <location>
        <begin position="86"/>
        <end position="118"/>
    </location>
</feature>
<protein>
    <submittedName>
        <fullName evidence="6">Inhibitor of Bruton tyrosine kinase-like</fullName>
    </submittedName>
</protein>
<dbReference type="EMBL" id="JAHLQT010034478">
    <property type="protein sequence ID" value="KAG7158760.1"/>
    <property type="molecule type" value="Genomic_DNA"/>
</dbReference>
<dbReference type="InterPro" id="IPR036770">
    <property type="entry name" value="Ankyrin_rpt-contain_sf"/>
</dbReference>
<proteinExistence type="predicted"/>
<dbReference type="InterPro" id="IPR000210">
    <property type="entry name" value="BTB/POZ_dom"/>
</dbReference>
<dbReference type="CDD" id="cd18500">
    <property type="entry name" value="BACK_IBtk"/>
    <property type="match status" value="1"/>
</dbReference>
<keyword evidence="6" id="KW-0808">Transferase</keyword>
<feature type="repeat" description="RCC1" evidence="3">
    <location>
        <begin position="249"/>
        <end position="303"/>
    </location>
</feature>
<keyword evidence="2" id="KW-0040">ANK repeat</keyword>
<evidence type="ECO:0000313" key="6">
    <source>
        <dbReference type="EMBL" id="KAG7158760.1"/>
    </source>
</evidence>
<comment type="caution">
    <text evidence="6">The sequence shown here is derived from an EMBL/GenBank/DDBJ whole genome shotgun (WGS) entry which is preliminary data.</text>
</comment>
<feature type="region of interest" description="Disordered" evidence="4">
    <location>
        <begin position="1171"/>
        <end position="1198"/>
    </location>
</feature>
<dbReference type="PANTHER" id="PTHR22872:SF2">
    <property type="entry name" value="INHIBITOR OF BRUTON TYROSINE KINASE"/>
    <property type="match status" value="1"/>
</dbReference>
<feature type="repeat" description="ANK" evidence="2">
    <location>
        <begin position="52"/>
        <end position="84"/>
    </location>
</feature>
<dbReference type="SUPFAM" id="SSF48403">
    <property type="entry name" value="Ankyrin repeat"/>
    <property type="match status" value="1"/>
</dbReference>
<dbReference type="InterPro" id="IPR051625">
    <property type="entry name" value="Signaling_Regulatory_Domain"/>
</dbReference>
<dbReference type="SUPFAM" id="SSF50985">
    <property type="entry name" value="RCC1/BLIP-II"/>
    <property type="match status" value="1"/>
</dbReference>
<dbReference type="Pfam" id="PF12796">
    <property type="entry name" value="Ank_2"/>
    <property type="match status" value="1"/>
</dbReference>
<feature type="domain" description="BTB" evidence="5">
    <location>
        <begin position="566"/>
        <end position="651"/>
    </location>
</feature>
<keyword evidence="1" id="KW-0677">Repeat</keyword>
<dbReference type="PROSITE" id="PS50088">
    <property type="entry name" value="ANK_REPEAT"/>
    <property type="match status" value="2"/>
</dbReference>
<evidence type="ECO:0000313" key="7">
    <source>
        <dbReference type="Proteomes" id="UP000747542"/>
    </source>
</evidence>
<dbReference type="Pfam" id="PF00651">
    <property type="entry name" value="BTB"/>
    <property type="match status" value="2"/>
</dbReference>
<dbReference type="InterPro" id="IPR011333">
    <property type="entry name" value="SKP1/BTB/POZ_sf"/>
</dbReference>
<dbReference type="PANTHER" id="PTHR22872">
    <property type="entry name" value="BTK-BINDING PROTEIN-RELATED"/>
    <property type="match status" value="1"/>
</dbReference>
<feature type="repeat" description="RCC1" evidence="3">
    <location>
        <begin position="197"/>
        <end position="248"/>
    </location>
</feature>
<dbReference type="PROSITE" id="PS50097">
    <property type="entry name" value="BTB"/>
    <property type="match status" value="2"/>
</dbReference>
<dbReference type="Gene3D" id="3.30.710.10">
    <property type="entry name" value="Potassium Channel Kv1.1, Chain A"/>
    <property type="match status" value="2"/>
</dbReference>
<dbReference type="GO" id="GO:0016301">
    <property type="term" value="F:kinase activity"/>
    <property type="evidence" value="ECO:0007669"/>
    <property type="project" value="UniProtKB-KW"/>
</dbReference>
<evidence type="ECO:0000256" key="4">
    <source>
        <dbReference type="SAM" id="MobiDB-lite"/>
    </source>
</evidence>
<sequence>MSRALESNCTSGCRSRKHGSLITAAIIRGSEAQAISYTKNLCQRCCFVSDETGKTALHTAASCGKRKVVKWLLSKGASVNQRDWESGYTPLHRALFYGHLHVACALIQAGGNLSTLDHDALTPLDHANFDRLSTVSFNNGLSKRVYVWGNNTNYNLGQANQHARGTPECLDSLHREGDDLKDVAMSKFHTLFLGTGGRVYACGHGQGGRLGLDTNSPVITPRLVKAFLHETIEKVAVGPDHSLFLNSLGQVWSCGTNLYHQLGLNPPPEHVYTPRLLTWHKSHKENIEGIAAAKYHSVMWTHTMLYTFGLNAGQLGHFKNANERTIVIPRQVTSVVLNEKTRLVSVGASDGATVLSTSSGDIYVLHQYQIRKVASRLCGVSKVACVGGHLDSKIGADGLIEHGGDDLKIAVLTGNALGHLYFWTAESSQLSRCTFSINRELILSDFCLGRHCIGIVTDKGEAFSAVVLPLRERKTSDKLSFRRFSGIKGQVLEFHDRSTYFTLRITRIAALHRTTAIMCDPKGLNFAALQLDLSALVSNIPQVCHSTAVENFGSLLKEANELDTIHDVVIVCGTQRFPAHSYILASHSGYFCRQLINERGNLLDEKVDVQKVWGNTLQNSGKKLVILHNIQPDVFQEVLTFIYTGSCKFTDGGCNRNGPTNDQLLDDINSNTPVKHEWTSSENLNQRSAYSLYKEEAECVKTTNRQKKKKGQRSTEADRMLHTLQTALSVAKKLEIPLLEKELLDIRQNMDECIQIGEKPANRFTVTCKEECTYSREKHQELWDVMIRSKNGEVLGAHKCILAAKLEYFHCMFGASWMETTASKSLEMPLPTNILSIILDYLYEDKSPKLIQCRDPEFVCNVLAVADQFLITRLRELCESVLSELLTLKNVAELLEFSVTYNALQLKTIVMEYICLNIPTLLENGSLLSISNSDILVELSEYYRELYHAISYRMITPYDHPPYADELEQMFEEKPFTLPESDEEWDDISSVKGEKALSFAGGSGSTRKKKRQHRNSQGDGRSRKISSSSVSSSDCDITRDLEEDFETLDFNDLQERVLTESPSGESNNCKPESVLQSSTNTELVCQVQMIHENSSWQKVCKKKSTVGHSALLPIKSRRESLNQESPAANNEQSCGFPGRIQACVMETSNRETSLPKFPSLQDSMELAQKNAHLPKNSKMGKLSQKQRKKLAAESAASEESTKRVQCFSRSISAPAWGTTNGAIVTANAITGSQTLADIMKAEEAKLKKSSPPVPIQSNKRQSGSGTPSKRGFSWGKDEISADNQSVIEKECNGLWSVVASSPPVSPVDGNLPSPGHKYLEKHVPQSPPQLPAVPSFFNILLEEETHSDNLMREQSKPLGMIQV</sequence>
<dbReference type="InterPro" id="IPR000408">
    <property type="entry name" value="Reg_chr_condens"/>
</dbReference>
<dbReference type="Proteomes" id="UP000747542">
    <property type="component" value="Unassembled WGS sequence"/>
</dbReference>
<name>A0A8J5JJE2_HOMAM</name>
<feature type="compositionally biased region" description="Polar residues" evidence="4">
    <location>
        <begin position="1255"/>
        <end position="1267"/>
    </location>
</feature>